<reference evidence="2" key="1">
    <citation type="submission" date="2015-05" db="EMBL/GenBank/DDBJ databases">
        <title>Permanent draft genome of Rhodopirellula islandicus K833.</title>
        <authorList>
            <person name="Kizina J."/>
            <person name="Richter M."/>
            <person name="Glockner F.O."/>
            <person name="Harder J."/>
        </authorList>
    </citation>
    <scope>NUCLEOTIDE SEQUENCE [LARGE SCALE GENOMIC DNA]</scope>
    <source>
        <strain evidence="2">K833</strain>
    </source>
</reference>
<sequence>MKTARPSSCFVLAYECNPGTKLASAIKTPMVTAFRLNRQRRFNTGRMCTLARQSLPSPHHNPTRERGTPPTPTTDPSGTKPRRQPPFVFESKAASPPNIAQPSVHLG</sequence>
<evidence type="ECO:0000313" key="3">
    <source>
        <dbReference type="Proteomes" id="UP000036367"/>
    </source>
</evidence>
<dbReference type="Proteomes" id="UP000036367">
    <property type="component" value="Unassembled WGS sequence"/>
</dbReference>
<keyword evidence="3" id="KW-1185">Reference proteome</keyword>
<comment type="caution">
    <text evidence="2">The sequence shown here is derived from an EMBL/GenBank/DDBJ whole genome shotgun (WGS) entry which is preliminary data.</text>
</comment>
<gene>
    <name evidence="2" type="ORF">RISK_004045</name>
</gene>
<evidence type="ECO:0000256" key="1">
    <source>
        <dbReference type="SAM" id="MobiDB-lite"/>
    </source>
</evidence>
<proteinExistence type="predicted"/>
<dbReference type="AlphaFoldDB" id="A0A0J1BAT1"/>
<name>A0A0J1BAT1_RHOIS</name>
<evidence type="ECO:0000313" key="2">
    <source>
        <dbReference type="EMBL" id="KLU03638.1"/>
    </source>
</evidence>
<feature type="region of interest" description="Disordered" evidence="1">
    <location>
        <begin position="51"/>
        <end position="107"/>
    </location>
</feature>
<dbReference type="PATRIC" id="fig|595434.4.peg.3835"/>
<accession>A0A0J1BAT1</accession>
<dbReference type="EMBL" id="LECT01000031">
    <property type="protein sequence ID" value="KLU03638.1"/>
    <property type="molecule type" value="Genomic_DNA"/>
</dbReference>
<dbReference type="STRING" id="595434.RISK_004045"/>
<protein>
    <submittedName>
        <fullName evidence="2">Uncharacterized protein</fullName>
    </submittedName>
</protein>
<organism evidence="2 3">
    <name type="scientific">Rhodopirellula islandica</name>
    <dbReference type="NCBI Taxonomy" id="595434"/>
    <lineage>
        <taxon>Bacteria</taxon>
        <taxon>Pseudomonadati</taxon>
        <taxon>Planctomycetota</taxon>
        <taxon>Planctomycetia</taxon>
        <taxon>Pirellulales</taxon>
        <taxon>Pirellulaceae</taxon>
        <taxon>Rhodopirellula</taxon>
    </lineage>
</organism>